<dbReference type="Gene3D" id="3.20.20.70">
    <property type="entry name" value="Aldolase class I"/>
    <property type="match status" value="1"/>
</dbReference>
<feature type="domain" description="Radical SAM core" evidence="11">
    <location>
        <begin position="14"/>
        <end position="240"/>
    </location>
</feature>
<evidence type="ECO:0000256" key="1">
    <source>
        <dbReference type="ARBA" id="ARBA00003141"/>
    </source>
</evidence>
<sequence>MKGYIHSLESFGTVDGPGIRYVVFFQGCPMRCLYCHNPDTWKTEEGRLIDTDEIIASVNRNRAFYKTGGLTATGGEPLLQLPFLTELFEKAKTQGIHTCLDTSGITFRGSSPGYLEKLDRLLASTSLIMLDIKHIHSEEHQKLTGHANHNILEFAKYLDKHRIPLWVRHVAVPGITFAPEPLYSLGKFLGSLHNLRAVEVLPYHSMGKVKYENLGLAYPLGETEQLTKEDAQKAYEIILDGMESVTHSRFISDFT</sequence>
<dbReference type="GO" id="GO:0005737">
    <property type="term" value="C:cytoplasm"/>
    <property type="evidence" value="ECO:0007669"/>
    <property type="project" value="UniProtKB-SubCell"/>
</dbReference>
<dbReference type="PANTHER" id="PTHR30352:SF5">
    <property type="entry name" value="PYRUVATE FORMATE-LYASE 1-ACTIVATING ENZYME"/>
    <property type="match status" value="1"/>
</dbReference>
<evidence type="ECO:0000313" key="12">
    <source>
        <dbReference type="EMBL" id="QBE97954.1"/>
    </source>
</evidence>
<dbReference type="SFLD" id="SFLDS00029">
    <property type="entry name" value="Radical_SAM"/>
    <property type="match status" value="1"/>
</dbReference>
<evidence type="ECO:0000256" key="6">
    <source>
        <dbReference type="ARBA" id="ARBA00022723"/>
    </source>
</evidence>
<dbReference type="SUPFAM" id="SSF102114">
    <property type="entry name" value="Radical SAM enzymes"/>
    <property type="match status" value="1"/>
</dbReference>
<keyword evidence="12" id="KW-0456">Lyase</keyword>
<dbReference type="PROSITE" id="PS51918">
    <property type="entry name" value="RADICAL_SAM"/>
    <property type="match status" value="1"/>
</dbReference>
<dbReference type="GO" id="GO:0016829">
    <property type="term" value="F:lyase activity"/>
    <property type="evidence" value="ECO:0007669"/>
    <property type="project" value="UniProtKB-KW"/>
</dbReference>
<comment type="cofactor">
    <cofactor evidence="10">
        <name>[4Fe-4S] cluster</name>
        <dbReference type="ChEBI" id="CHEBI:49883"/>
    </cofactor>
    <text evidence="10">Binds 1 [4Fe-4S] cluster. The cluster is coordinated with 3 cysteines and an exchangeable S-adenosyl-L-methionine.</text>
</comment>
<evidence type="ECO:0000256" key="9">
    <source>
        <dbReference type="ARBA" id="ARBA00023014"/>
    </source>
</evidence>
<dbReference type="RefSeq" id="WP_130181553.1">
    <property type="nucleotide sequence ID" value="NZ_CP035945.1"/>
</dbReference>
<keyword evidence="12" id="KW-0670">Pyruvate</keyword>
<dbReference type="NCBIfam" id="TIGR02493">
    <property type="entry name" value="PFLA"/>
    <property type="match status" value="1"/>
</dbReference>
<evidence type="ECO:0000256" key="5">
    <source>
        <dbReference type="ARBA" id="ARBA00022691"/>
    </source>
</evidence>
<dbReference type="InterPro" id="IPR058240">
    <property type="entry name" value="rSAM_sf"/>
</dbReference>
<dbReference type="InterPro" id="IPR007197">
    <property type="entry name" value="rSAM"/>
</dbReference>
<dbReference type="Pfam" id="PF04055">
    <property type="entry name" value="Radical_SAM"/>
    <property type="match status" value="1"/>
</dbReference>
<gene>
    <name evidence="12" type="primary">pflA_1</name>
    <name evidence="12" type="ORF">PMF13cell1_03517</name>
</gene>
<evidence type="ECO:0000256" key="2">
    <source>
        <dbReference type="ARBA" id="ARBA00009777"/>
    </source>
</evidence>
<dbReference type="PANTHER" id="PTHR30352">
    <property type="entry name" value="PYRUVATE FORMATE-LYASE-ACTIVATING ENZYME"/>
    <property type="match status" value="1"/>
</dbReference>
<name>A0A4P6LZ15_9FIRM</name>
<keyword evidence="5 10" id="KW-0949">S-adenosyl-L-methionine</keyword>
<dbReference type="PROSITE" id="PS01087">
    <property type="entry name" value="RADICAL_ACTIVATING"/>
    <property type="match status" value="1"/>
</dbReference>
<dbReference type="EMBL" id="CP035945">
    <property type="protein sequence ID" value="QBE97954.1"/>
    <property type="molecule type" value="Genomic_DNA"/>
</dbReference>
<evidence type="ECO:0000256" key="10">
    <source>
        <dbReference type="RuleBase" id="RU362053"/>
    </source>
</evidence>
<protein>
    <recommendedName>
        <fullName evidence="3 10">Pyruvate formate-lyase-activating enzyme</fullName>
        <ecNumber evidence="10">1.97.1.4</ecNumber>
    </recommendedName>
</protein>
<dbReference type="InterPro" id="IPR012838">
    <property type="entry name" value="PFL1_activating"/>
</dbReference>
<dbReference type="Proteomes" id="UP000289794">
    <property type="component" value="Chromosome"/>
</dbReference>
<dbReference type="InterPro" id="IPR012839">
    <property type="entry name" value="Organic_radical_activase"/>
</dbReference>
<dbReference type="AlphaFoldDB" id="A0A4P6LZ15"/>
<dbReference type="InterPro" id="IPR001989">
    <property type="entry name" value="Radical_activat_CS"/>
</dbReference>
<evidence type="ECO:0000256" key="4">
    <source>
        <dbReference type="ARBA" id="ARBA00022485"/>
    </source>
</evidence>
<evidence type="ECO:0000256" key="7">
    <source>
        <dbReference type="ARBA" id="ARBA00023002"/>
    </source>
</evidence>
<keyword evidence="8 10" id="KW-0408">Iron</keyword>
<dbReference type="GO" id="GO:0043365">
    <property type="term" value="F:[formate-C-acetyltransferase]-activating enzyme activity"/>
    <property type="evidence" value="ECO:0007669"/>
    <property type="project" value="UniProtKB-UniRule"/>
</dbReference>
<evidence type="ECO:0000259" key="11">
    <source>
        <dbReference type="PROSITE" id="PS51918"/>
    </source>
</evidence>
<reference evidence="12 13" key="1">
    <citation type="submission" date="2019-01" db="EMBL/GenBank/DDBJ databases">
        <title>PMF-metabolizing Aryl O-demethylase.</title>
        <authorList>
            <person name="Kim M."/>
        </authorList>
    </citation>
    <scope>NUCLEOTIDE SEQUENCE [LARGE SCALE GENOMIC DNA]</scope>
    <source>
        <strain evidence="12 13">PMF1</strain>
    </source>
</reference>
<keyword evidence="9 10" id="KW-0411">Iron-sulfur</keyword>
<keyword evidence="6 10" id="KW-0479">Metal-binding</keyword>
<comment type="function">
    <text evidence="1 10">Activation of pyruvate formate-lyase under anaerobic conditions by generation of an organic free radical, using S-adenosylmethionine and reduced flavodoxin as cosubstrates to produce 5'-deoxy-adenosine.</text>
</comment>
<accession>A0A4P6LZ15</accession>
<evidence type="ECO:0000256" key="3">
    <source>
        <dbReference type="ARBA" id="ARBA00021356"/>
    </source>
</evidence>
<dbReference type="CDD" id="cd01335">
    <property type="entry name" value="Radical_SAM"/>
    <property type="match status" value="1"/>
</dbReference>
<dbReference type="EC" id="1.97.1.4" evidence="10"/>
<evidence type="ECO:0000313" key="13">
    <source>
        <dbReference type="Proteomes" id="UP000289794"/>
    </source>
</evidence>
<evidence type="ECO:0000256" key="8">
    <source>
        <dbReference type="ARBA" id="ARBA00023004"/>
    </source>
</evidence>
<comment type="catalytic activity">
    <reaction evidence="10">
        <text>glycyl-[formate C-acetyltransferase] + reduced [flavodoxin] + S-adenosyl-L-methionine = glycin-2-yl radical-[formate C-acetyltransferase] + semiquinone [flavodoxin] + 5'-deoxyadenosine + L-methionine + H(+)</text>
        <dbReference type="Rhea" id="RHEA:19225"/>
        <dbReference type="Rhea" id="RHEA-COMP:10622"/>
        <dbReference type="Rhea" id="RHEA-COMP:12190"/>
        <dbReference type="Rhea" id="RHEA-COMP:12191"/>
        <dbReference type="Rhea" id="RHEA-COMP:14480"/>
        <dbReference type="ChEBI" id="CHEBI:15378"/>
        <dbReference type="ChEBI" id="CHEBI:17319"/>
        <dbReference type="ChEBI" id="CHEBI:29947"/>
        <dbReference type="ChEBI" id="CHEBI:32722"/>
        <dbReference type="ChEBI" id="CHEBI:57618"/>
        <dbReference type="ChEBI" id="CHEBI:57844"/>
        <dbReference type="ChEBI" id="CHEBI:59789"/>
        <dbReference type="ChEBI" id="CHEBI:140311"/>
        <dbReference type="EC" id="1.97.1.4"/>
    </reaction>
</comment>
<comment type="subcellular location">
    <subcellularLocation>
        <location evidence="10">Cytoplasm</location>
    </subcellularLocation>
</comment>
<keyword evidence="10" id="KW-0963">Cytoplasm</keyword>
<organism evidence="12 13">
    <name type="scientific">Blautia producta</name>
    <dbReference type="NCBI Taxonomy" id="33035"/>
    <lineage>
        <taxon>Bacteria</taxon>
        <taxon>Bacillati</taxon>
        <taxon>Bacillota</taxon>
        <taxon>Clostridia</taxon>
        <taxon>Lachnospirales</taxon>
        <taxon>Lachnospiraceae</taxon>
        <taxon>Blautia</taxon>
    </lineage>
</organism>
<keyword evidence="7 10" id="KW-0560">Oxidoreductase</keyword>
<proteinExistence type="inferred from homology"/>
<dbReference type="GO" id="GO:0046872">
    <property type="term" value="F:metal ion binding"/>
    <property type="evidence" value="ECO:0007669"/>
    <property type="project" value="UniProtKB-UniRule"/>
</dbReference>
<dbReference type="InterPro" id="IPR034457">
    <property type="entry name" value="Organic_radical-activating"/>
</dbReference>
<dbReference type="InterPro" id="IPR013785">
    <property type="entry name" value="Aldolase_TIM"/>
</dbReference>
<dbReference type="GO" id="GO:0051539">
    <property type="term" value="F:4 iron, 4 sulfur cluster binding"/>
    <property type="evidence" value="ECO:0007669"/>
    <property type="project" value="UniProtKB-UniRule"/>
</dbReference>
<keyword evidence="4 10" id="KW-0004">4Fe-4S</keyword>
<dbReference type="KEGG" id="bpro:PMF13cell1_03517"/>
<dbReference type="PIRSF" id="PIRSF000371">
    <property type="entry name" value="PFL_act_enz"/>
    <property type="match status" value="1"/>
</dbReference>
<dbReference type="SFLD" id="SFLDG01066">
    <property type="entry name" value="organic_radical-activating_enz"/>
    <property type="match status" value="1"/>
</dbReference>
<comment type="similarity">
    <text evidence="2 10">Belongs to the organic radical-activating enzymes family.</text>
</comment>